<dbReference type="InterPro" id="IPR010971">
    <property type="entry name" value="UbiH/COQ6"/>
</dbReference>
<keyword evidence="10" id="KW-1185">Reference proteome</keyword>
<dbReference type="SUPFAM" id="SSF51905">
    <property type="entry name" value="FAD/NAD(P)-binding domain"/>
    <property type="match status" value="1"/>
</dbReference>
<dbReference type="InterPro" id="IPR051205">
    <property type="entry name" value="UbiH/COQ6_monooxygenase"/>
</dbReference>
<feature type="domain" description="FAD-binding" evidence="8">
    <location>
        <begin position="10"/>
        <end position="342"/>
    </location>
</feature>
<evidence type="ECO:0000256" key="1">
    <source>
        <dbReference type="ARBA" id="ARBA00001974"/>
    </source>
</evidence>
<organism evidence="9 10">
    <name type="scientific">Pseudobowmanella zhangzhouensis</name>
    <dbReference type="NCBI Taxonomy" id="1537679"/>
    <lineage>
        <taxon>Bacteria</taxon>
        <taxon>Pseudomonadati</taxon>
        <taxon>Pseudomonadota</taxon>
        <taxon>Gammaproteobacteria</taxon>
        <taxon>Alteromonadales</taxon>
        <taxon>Alteromonadaceae</taxon>
    </lineage>
</organism>
<dbReference type="Proteomes" id="UP001596364">
    <property type="component" value="Unassembled WGS sequence"/>
</dbReference>
<keyword evidence="7" id="KW-0503">Monooxygenase</keyword>
<dbReference type="InterPro" id="IPR036188">
    <property type="entry name" value="FAD/NAD-bd_sf"/>
</dbReference>
<evidence type="ECO:0000256" key="4">
    <source>
        <dbReference type="ARBA" id="ARBA00022630"/>
    </source>
</evidence>
<dbReference type="EMBL" id="JBHSUS010000001">
    <property type="protein sequence ID" value="MFC6439913.1"/>
    <property type="molecule type" value="Genomic_DNA"/>
</dbReference>
<evidence type="ECO:0000313" key="10">
    <source>
        <dbReference type="Proteomes" id="UP001596364"/>
    </source>
</evidence>
<dbReference type="PRINTS" id="PR00420">
    <property type="entry name" value="RNGMNOXGNASE"/>
</dbReference>
<evidence type="ECO:0000256" key="3">
    <source>
        <dbReference type="ARBA" id="ARBA00005349"/>
    </source>
</evidence>
<comment type="cofactor">
    <cofactor evidence="1">
        <name>FAD</name>
        <dbReference type="ChEBI" id="CHEBI:57692"/>
    </cofactor>
</comment>
<comment type="pathway">
    <text evidence="2">Cofactor biosynthesis; ubiquinone biosynthesis.</text>
</comment>
<proteinExistence type="inferred from homology"/>
<evidence type="ECO:0000256" key="5">
    <source>
        <dbReference type="ARBA" id="ARBA00022827"/>
    </source>
</evidence>
<keyword evidence="5" id="KW-0274">FAD</keyword>
<evidence type="ECO:0000313" key="9">
    <source>
        <dbReference type="EMBL" id="MFC6439913.1"/>
    </source>
</evidence>
<dbReference type="PANTHER" id="PTHR43876:SF10">
    <property type="entry name" value="3-DEMETHOXYUBIQUINOL 3-HYDROXYLASE"/>
    <property type="match status" value="1"/>
</dbReference>
<comment type="caution">
    <text evidence="9">The sequence shown here is derived from an EMBL/GenBank/DDBJ whole genome shotgun (WGS) entry which is preliminary data.</text>
</comment>
<dbReference type="Gene3D" id="3.50.50.60">
    <property type="entry name" value="FAD/NAD(P)-binding domain"/>
    <property type="match status" value="2"/>
</dbReference>
<gene>
    <name evidence="9" type="ORF">ACFP85_07100</name>
</gene>
<keyword evidence="6" id="KW-0560">Oxidoreductase</keyword>
<sequence length="394" mass="43259">MEQQQQKINADVCVVGGGMVGMATAIGLVRRGFQVVVIEHQPPAPFDAAQPCDLRVSAFSRASQQLLDQLGAWAAVQAMRTLPYKRLAVWENPAARVEFNADELDLPELGYMVENRLVQLGLYQVASSLQQLTLLEQVAVTSLHSDERVLLTLSDGRQIDAGWVVGADGGRSQVRELAGIGTTGWQYAQQCLAVTIKTHGEPQDITWQQFTPNGPMAFLPLYDGHGSLVWYHSAANVARLRAMTPDKLKQEIVAHFPPELVDFDILQVGSFPLTRLHANHYYRDNVVLLGDAAHCINPLAGQGVNLGFRDVAALLALLDEQGHPANRAALAQLFAAYEAKRRKDNLLMMSGMDGFYAAFSNDIKPLKWLRNLAFAGVAKIAPLKKQVLRYALGI</sequence>
<protein>
    <submittedName>
        <fullName evidence="9">FAD-dependent oxidoreductase</fullName>
    </submittedName>
</protein>
<dbReference type="Pfam" id="PF01494">
    <property type="entry name" value="FAD_binding_3"/>
    <property type="match status" value="1"/>
</dbReference>
<reference evidence="10" key="1">
    <citation type="journal article" date="2019" name="Int. J. Syst. Evol. Microbiol.">
        <title>The Global Catalogue of Microorganisms (GCM) 10K type strain sequencing project: providing services to taxonomists for standard genome sequencing and annotation.</title>
        <authorList>
            <consortium name="The Broad Institute Genomics Platform"/>
            <consortium name="The Broad Institute Genome Sequencing Center for Infectious Disease"/>
            <person name="Wu L."/>
            <person name="Ma J."/>
        </authorList>
    </citation>
    <scope>NUCLEOTIDE SEQUENCE [LARGE SCALE GENOMIC DNA]</scope>
    <source>
        <strain evidence="10">CGMCC 1.16031</strain>
    </source>
</reference>
<dbReference type="InterPro" id="IPR002938">
    <property type="entry name" value="FAD-bd"/>
</dbReference>
<comment type="similarity">
    <text evidence="3">Belongs to the UbiH/COQ6 family.</text>
</comment>
<keyword evidence="4" id="KW-0285">Flavoprotein</keyword>
<accession>A0ABW1XIZ2</accession>
<dbReference type="NCBIfam" id="TIGR01988">
    <property type="entry name" value="Ubi-OHases"/>
    <property type="match status" value="1"/>
</dbReference>
<name>A0ABW1XIZ2_9ALTE</name>
<evidence type="ECO:0000256" key="2">
    <source>
        <dbReference type="ARBA" id="ARBA00004749"/>
    </source>
</evidence>
<evidence type="ECO:0000259" key="8">
    <source>
        <dbReference type="Pfam" id="PF01494"/>
    </source>
</evidence>
<evidence type="ECO:0000256" key="7">
    <source>
        <dbReference type="ARBA" id="ARBA00023033"/>
    </source>
</evidence>
<evidence type="ECO:0000256" key="6">
    <source>
        <dbReference type="ARBA" id="ARBA00023002"/>
    </source>
</evidence>
<dbReference type="PANTHER" id="PTHR43876">
    <property type="entry name" value="UBIQUINONE BIOSYNTHESIS MONOOXYGENASE COQ6, MITOCHONDRIAL"/>
    <property type="match status" value="1"/>
</dbReference>
<dbReference type="RefSeq" id="WP_254426503.1">
    <property type="nucleotide sequence ID" value="NZ_JBHSUS010000001.1"/>
</dbReference>